<dbReference type="PANTHER" id="PTHR21599">
    <property type="entry name" value="GLYCERATE KINASE"/>
    <property type="match status" value="1"/>
</dbReference>
<dbReference type="NCBIfam" id="TIGR00045">
    <property type="entry name" value="glycerate kinase"/>
    <property type="match status" value="1"/>
</dbReference>
<name>A0ABS6WH89_9BIFI</name>
<gene>
    <name evidence="1" type="ORF">KIH79_10900</name>
</gene>
<dbReference type="EMBL" id="JAHBBH010000041">
    <property type="protein sequence ID" value="MBW3093418.1"/>
    <property type="molecule type" value="Genomic_DNA"/>
</dbReference>
<feature type="non-terminal residue" evidence="1">
    <location>
        <position position="421"/>
    </location>
</feature>
<evidence type="ECO:0000313" key="1">
    <source>
        <dbReference type="EMBL" id="MBW3093418.1"/>
    </source>
</evidence>
<organism evidence="1 2">
    <name type="scientific">Bifidobacterium miconis</name>
    <dbReference type="NCBI Taxonomy" id="2834435"/>
    <lineage>
        <taxon>Bacteria</taxon>
        <taxon>Bacillati</taxon>
        <taxon>Actinomycetota</taxon>
        <taxon>Actinomycetes</taxon>
        <taxon>Bifidobacteriales</taxon>
        <taxon>Bifidobacteriaceae</taxon>
        <taxon>Bifidobacterium</taxon>
    </lineage>
</organism>
<comment type="caution">
    <text evidence="1">The sequence shown here is derived from an EMBL/GenBank/DDBJ whole genome shotgun (WGS) entry which is preliminary data.</text>
</comment>
<dbReference type="InterPro" id="IPR004381">
    <property type="entry name" value="Glycerate_kinase"/>
</dbReference>
<dbReference type="Proteomes" id="UP000700815">
    <property type="component" value="Unassembled WGS sequence"/>
</dbReference>
<proteinExistence type="predicted"/>
<keyword evidence="1" id="KW-0808">Transferase</keyword>
<sequence>MKIIIAPDSFKNCMTAREAAEAIRAGFARVLPDADYDLIPMADGGEGTVQSLVDATGGELRYADVLDPLGRPIRAAYGLLGDMTVGSAASVSTEPSDHASRAGAVDNRAAGATTSTLSPARTAVIEMSAASGIQFVDDETKNPLTATTYGTGQLIRAALDAGARRIILGVGGSATNDGGAGMAEALGARLLDEHGQPIPHGGGFLDRLAAIDVTGLDARLAATDIIIASDVTNPLIGPTGASAVFGPQKGATPTMIARLDANLAHYAAVIAAQLGRDVAHAPGAGGAGGLGAGLLAFTNATMQSGVEIVARTVRLAERAADADWCITGEGGVDAQTQYGKTPVGVAQAARRDNPRIRVVALAGRVDYGPDGHALDPLHDLGIDAVFGITPAAMPLAHALADGPANLANAAENVARLIVAAQ</sequence>
<accession>A0ABS6WH89</accession>
<evidence type="ECO:0000313" key="2">
    <source>
        <dbReference type="Proteomes" id="UP000700815"/>
    </source>
</evidence>
<dbReference type="RefSeq" id="WP_219059390.1">
    <property type="nucleotide sequence ID" value="NZ_JAHBBH010000041.1"/>
</dbReference>
<dbReference type="PANTHER" id="PTHR21599:SF0">
    <property type="entry name" value="GLYCERATE KINASE"/>
    <property type="match status" value="1"/>
</dbReference>
<protein>
    <submittedName>
        <fullName evidence="1">Glycerate kinase</fullName>
    </submittedName>
</protein>
<dbReference type="GO" id="GO:0016301">
    <property type="term" value="F:kinase activity"/>
    <property type="evidence" value="ECO:0007669"/>
    <property type="project" value="UniProtKB-KW"/>
</dbReference>
<keyword evidence="2" id="KW-1185">Reference proteome</keyword>
<reference evidence="1 2" key="1">
    <citation type="submission" date="2021-05" db="EMBL/GenBank/DDBJ databases">
        <title>Phylogenetic classification of ten novel species belonging to the genus Bifidobacterium comprising B. colchicus sp. nov., B. abeli sp. nov., B. bicoloris sp. nov., B. guerezis sp. nov., B. rosaliae sp. nov., B. santillanensis sp. nov., B. argentati sp. nov., B. amazzoni sp. nov., B. pluviali sp. nov., and B. pinnaculum sp. nov.</title>
        <authorList>
            <person name="Lugli G.A."/>
            <person name="Ruiz Garcia L."/>
            <person name="Margolles A."/>
            <person name="Ventura M."/>
        </authorList>
    </citation>
    <scope>NUCLEOTIDE SEQUENCE [LARGE SCALE GENOMIC DNA]</scope>
    <source>
        <strain evidence="1 2">82T10</strain>
    </source>
</reference>
<dbReference type="PIRSF" id="PIRSF006078">
    <property type="entry name" value="GlxK"/>
    <property type="match status" value="1"/>
</dbReference>
<keyword evidence="1" id="KW-0418">Kinase</keyword>
<dbReference type="Pfam" id="PF02595">
    <property type="entry name" value="Gly_kinase"/>
    <property type="match status" value="1"/>
</dbReference>